<dbReference type="EMBL" id="MVHS01000006">
    <property type="protein sequence ID" value="ORA72778.1"/>
    <property type="molecule type" value="Genomic_DNA"/>
</dbReference>
<dbReference type="SUPFAM" id="SSF53474">
    <property type="entry name" value="alpha/beta-Hydrolases"/>
    <property type="match status" value="1"/>
</dbReference>
<dbReference type="GO" id="GO:0016787">
    <property type="term" value="F:hydrolase activity"/>
    <property type="evidence" value="ECO:0007669"/>
    <property type="project" value="UniProtKB-KW"/>
</dbReference>
<evidence type="ECO:0000259" key="2">
    <source>
        <dbReference type="Pfam" id="PF00561"/>
    </source>
</evidence>
<reference evidence="3 4" key="1">
    <citation type="submission" date="2016-12" db="EMBL/GenBank/DDBJ databases">
        <title>The new phylogeny of genus Mycobacterium.</title>
        <authorList>
            <person name="Tortoli E."/>
            <person name="Trovato A."/>
            <person name="Cirillo D.M."/>
        </authorList>
    </citation>
    <scope>NUCLEOTIDE SEQUENCE [LARGE SCALE GENOMIC DNA]</scope>
    <source>
        <strain evidence="3 4">DSM 45130</strain>
    </source>
</reference>
<dbReference type="Pfam" id="PF00561">
    <property type="entry name" value="Abhydrolase_1"/>
    <property type="match status" value="2"/>
</dbReference>
<feature type="domain" description="AB hydrolase-1" evidence="2">
    <location>
        <begin position="29"/>
        <end position="141"/>
    </location>
</feature>
<dbReference type="RefSeq" id="WP_083029475.1">
    <property type="nucleotide sequence ID" value="NZ_AP022618.1"/>
</dbReference>
<evidence type="ECO:0000313" key="4">
    <source>
        <dbReference type="Proteomes" id="UP000192801"/>
    </source>
</evidence>
<comment type="caution">
    <text evidence="3">The sequence shown here is derived from an EMBL/GenBank/DDBJ whole genome shotgun (WGS) entry which is preliminary data.</text>
</comment>
<accession>A0A1X0DK63</accession>
<feature type="domain" description="AB hydrolase-1" evidence="2">
    <location>
        <begin position="229"/>
        <end position="287"/>
    </location>
</feature>
<keyword evidence="1 3" id="KW-0378">Hydrolase</keyword>
<name>A0A1X0DK63_9MYCO</name>
<organism evidence="3 4">
    <name type="scientific">Mycolicibacterium insubricum</name>
    <dbReference type="NCBI Taxonomy" id="444597"/>
    <lineage>
        <taxon>Bacteria</taxon>
        <taxon>Bacillati</taxon>
        <taxon>Actinomycetota</taxon>
        <taxon>Actinomycetes</taxon>
        <taxon>Mycobacteriales</taxon>
        <taxon>Mycobacteriaceae</taxon>
        <taxon>Mycolicibacterium</taxon>
    </lineage>
</organism>
<evidence type="ECO:0000256" key="1">
    <source>
        <dbReference type="ARBA" id="ARBA00022801"/>
    </source>
</evidence>
<evidence type="ECO:0000313" key="3">
    <source>
        <dbReference type="EMBL" id="ORA72778.1"/>
    </source>
</evidence>
<dbReference type="InterPro" id="IPR000639">
    <property type="entry name" value="Epox_hydrolase-like"/>
</dbReference>
<dbReference type="Gene3D" id="3.40.50.1820">
    <property type="entry name" value="alpha/beta hydrolase"/>
    <property type="match status" value="1"/>
</dbReference>
<dbReference type="OrthoDB" id="2987348at2"/>
<dbReference type="PANTHER" id="PTHR43329">
    <property type="entry name" value="EPOXIDE HYDROLASE"/>
    <property type="match status" value="1"/>
</dbReference>
<dbReference type="InterPro" id="IPR000073">
    <property type="entry name" value="AB_hydrolase_1"/>
</dbReference>
<dbReference type="STRING" id="444597.BST26_04045"/>
<proteinExistence type="predicted"/>
<keyword evidence="4" id="KW-1185">Reference proteome</keyword>
<dbReference type="PRINTS" id="PR00412">
    <property type="entry name" value="EPOXHYDRLASE"/>
</dbReference>
<dbReference type="Proteomes" id="UP000192801">
    <property type="component" value="Unassembled WGS sequence"/>
</dbReference>
<protein>
    <submittedName>
        <fullName evidence="3">Alpha/beta hydrolase</fullName>
    </submittedName>
</protein>
<dbReference type="AlphaFoldDB" id="A0A1X0DK63"/>
<sequence>MSVDELTLDLPQLSVRALAWGPPDGRLALCLHGFPDSAWGWRLLAPRLADRGFRVIAPFTRGYAPTGVPADADYGIGALMYDALAVHRHFGSPADAVLIGHDWGAITTNALAATPNFPFAACVSMSVPPMATIRAFRNGIANGLMMGLRQLRMSWYIQYFQLPGLPERTLGRVIPRLWRDWGPPGTDAGADDIDVANALAALPSPVHRRAAVGYYRAMVRNRRPDPRYAELHAHRFGAPRIPILYLQGAQDGAIQVGYSDGLAADLPAGSRVRVIDGAGHFLQLDAPEAVCAAVLDYLETPDPGTAGNDSP</sequence>
<gene>
    <name evidence="3" type="ORF">BST26_04045</name>
</gene>
<dbReference type="InterPro" id="IPR029058">
    <property type="entry name" value="AB_hydrolase_fold"/>
</dbReference>